<evidence type="ECO:0000313" key="2">
    <source>
        <dbReference type="EMBL" id="KAG0513335.1"/>
    </source>
</evidence>
<comment type="caution">
    <text evidence="2">The sequence shown here is derived from an EMBL/GenBank/DDBJ whole genome shotgun (WGS) entry which is preliminary data.</text>
</comment>
<dbReference type="AlphaFoldDB" id="A0A921Q2X8"/>
<dbReference type="EMBL" id="CM027689">
    <property type="protein sequence ID" value="KAG0513335.1"/>
    <property type="molecule type" value="Genomic_DNA"/>
</dbReference>
<sequence length="55" mass="5751">MIGMVRVPSGSTSLAGPKNFGSEEPTTPCSRSTPVLRLRGSLAAHLSASRRGVLR</sequence>
<evidence type="ECO:0000256" key="1">
    <source>
        <dbReference type="SAM" id="MobiDB-lite"/>
    </source>
</evidence>
<accession>A0A921Q2X8</accession>
<feature type="compositionally biased region" description="Polar residues" evidence="1">
    <location>
        <begin position="24"/>
        <end position="33"/>
    </location>
</feature>
<feature type="region of interest" description="Disordered" evidence="1">
    <location>
        <begin position="1"/>
        <end position="34"/>
    </location>
</feature>
<gene>
    <name evidence="2" type="ORF">BDA96_10G093000</name>
</gene>
<protein>
    <submittedName>
        <fullName evidence="2">Uncharacterized protein</fullName>
    </submittedName>
</protein>
<evidence type="ECO:0000313" key="3">
    <source>
        <dbReference type="Proteomes" id="UP000807115"/>
    </source>
</evidence>
<dbReference type="Proteomes" id="UP000807115">
    <property type="component" value="Chromosome 10"/>
</dbReference>
<name>A0A921Q2X8_SORBI</name>
<proteinExistence type="predicted"/>
<organism evidence="2 3">
    <name type="scientific">Sorghum bicolor</name>
    <name type="common">Sorghum</name>
    <name type="synonym">Sorghum vulgare</name>
    <dbReference type="NCBI Taxonomy" id="4558"/>
    <lineage>
        <taxon>Eukaryota</taxon>
        <taxon>Viridiplantae</taxon>
        <taxon>Streptophyta</taxon>
        <taxon>Embryophyta</taxon>
        <taxon>Tracheophyta</taxon>
        <taxon>Spermatophyta</taxon>
        <taxon>Magnoliopsida</taxon>
        <taxon>Liliopsida</taxon>
        <taxon>Poales</taxon>
        <taxon>Poaceae</taxon>
        <taxon>PACMAD clade</taxon>
        <taxon>Panicoideae</taxon>
        <taxon>Andropogonodae</taxon>
        <taxon>Andropogoneae</taxon>
        <taxon>Sorghinae</taxon>
        <taxon>Sorghum</taxon>
    </lineage>
</organism>
<reference evidence="2" key="1">
    <citation type="journal article" date="2019" name="BMC Genomics">
        <title>A new reference genome for Sorghum bicolor reveals high levels of sequence similarity between sweet and grain genotypes: implications for the genetics of sugar metabolism.</title>
        <authorList>
            <person name="Cooper E.A."/>
            <person name="Brenton Z.W."/>
            <person name="Flinn B.S."/>
            <person name="Jenkins J."/>
            <person name="Shu S."/>
            <person name="Flowers D."/>
            <person name="Luo F."/>
            <person name="Wang Y."/>
            <person name="Xia P."/>
            <person name="Barry K."/>
            <person name="Daum C."/>
            <person name="Lipzen A."/>
            <person name="Yoshinaga Y."/>
            <person name="Schmutz J."/>
            <person name="Saski C."/>
            <person name="Vermerris W."/>
            <person name="Kresovich S."/>
        </authorList>
    </citation>
    <scope>NUCLEOTIDE SEQUENCE</scope>
</reference>
<reference evidence="2" key="2">
    <citation type="submission" date="2020-10" db="EMBL/GenBank/DDBJ databases">
        <authorList>
            <person name="Cooper E.A."/>
            <person name="Brenton Z.W."/>
            <person name="Flinn B.S."/>
            <person name="Jenkins J."/>
            <person name="Shu S."/>
            <person name="Flowers D."/>
            <person name="Luo F."/>
            <person name="Wang Y."/>
            <person name="Xia P."/>
            <person name="Barry K."/>
            <person name="Daum C."/>
            <person name="Lipzen A."/>
            <person name="Yoshinaga Y."/>
            <person name="Schmutz J."/>
            <person name="Saski C."/>
            <person name="Vermerris W."/>
            <person name="Kresovich S."/>
        </authorList>
    </citation>
    <scope>NUCLEOTIDE SEQUENCE</scope>
</reference>